<keyword evidence="1" id="KW-0812">Transmembrane</keyword>
<reference evidence="2 3" key="1">
    <citation type="submission" date="2024-04" db="EMBL/GenBank/DDBJ databases">
        <title>Phyllosticta paracitricarpa is synonymous to the EU quarantine fungus P. citricarpa based on phylogenomic analyses.</title>
        <authorList>
            <consortium name="Lawrence Berkeley National Laboratory"/>
            <person name="Van Ingen-Buijs V.A."/>
            <person name="Van Westerhoven A.C."/>
            <person name="Haridas S."/>
            <person name="Skiadas P."/>
            <person name="Martin F."/>
            <person name="Groenewald J.Z."/>
            <person name="Crous P.W."/>
            <person name="Seidl M.F."/>
        </authorList>
    </citation>
    <scope>NUCLEOTIDE SEQUENCE [LARGE SCALE GENOMIC DNA]</scope>
    <source>
        <strain evidence="2 3">CBS 123371</strain>
    </source>
</reference>
<protein>
    <recommendedName>
        <fullName evidence="4">Secreted protein</fullName>
    </recommendedName>
</protein>
<organism evidence="2 3">
    <name type="scientific">Phyllosticta citriasiana</name>
    <dbReference type="NCBI Taxonomy" id="595635"/>
    <lineage>
        <taxon>Eukaryota</taxon>
        <taxon>Fungi</taxon>
        <taxon>Dikarya</taxon>
        <taxon>Ascomycota</taxon>
        <taxon>Pezizomycotina</taxon>
        <taxon>Dothideomycetes</taxon>
        <taxon>Dothideomycetes incertae sedis</taxon>
        <taxon>Botryosphaeriales</taxon>
        <taxon>Phyllostictaceae</taxon>
        <taxon>Phyllosticta</taxon>
    </lineage>
</organism>
<name>A0ABR1KPM0_9PEZI</name>
<gene>
    <name evidence="2" type="ORF">IWZ03DRAFT_376777</name>
</gene>
<evidence type="ECO:0000313" key="3">
    <source>
        <dbReference type="Proteomes" id="UP001363622"/>
    </source>
</evidence>
<feature type="transmembrane region" description="Helical" evidence="1">
    <location>
        <begin position="37"/>
        <end position="53"/>
    </location>
</feature>
<keyword evidence="1" id="KW-1133">Transmembrane helix</keyword>
<evidence type="ECO:0000256" key="1">
    <source>
        <dbReference type="SAM" id="Phobius"/>
    </source>
</evidence>
<keyword evidence="1" id="KW-0472">Membrane</keyword>
<dbReference type="Proteomes" id="UP001363622">
    <property type="component" value="Unassembled WGS sequence"/>
</dbReference>
<feature type="transmembrane region" description="Helical" evidence="1">
    <location>
        <begin position="73"/>
        <end position="91"/>
    </location>
</feature>
<evidence type="ECO:0008006" key="4">
    <source>
        <dbReference type="Google" id="ProtNLM"/>
    </source>
</evidence>
<accession>A0ABR1KPM0</accession>
<evidence type="ECO:0000313" key="2">
    <source>
        <dbReference type="EMBL" id="KAK7517682.1"/>
    </source>
</evidence>
<sequence length="146" mass="16668">MAPNGAMVTRVTRLSTFLACCCSCCCFCWLLFTPALVVFWVGSFTTVCFPFAYPPPVLDSYWIYHPRPGSSPVLLQLMFFCSWFPFLISSCERWMGTEQSRIYTSDGYNTTPKEREVERERCMGGWGVLSCPAYDDCLPACHRSRC</sequence>
<comment type="caution">
    <text evidence="2">The sequence shown here is derived from an EMBL/GenBank/DDBJ whole genome shotgun (WGS) entry which is preliminary data.</text>
</comment>
<dbReference type="EMBL" id="JBBPHU010000005">
    <property type="protein sequence ID" value="KAK7517682.1"/>
    <property type="molecule type" value="Genomic_DNA"/>
</dbReference>
<proteinExistence type="predicted"/>
<keyword evidence="3" id="KW-1185">Reference proteome</keyword>